<dbReference type="GO" id="GO:0016020">
    <property type="term" value="C:membrane"/>
    <property type="evidence" value="ECO:0007669"/>
    <property type="project" value="UniProtKB-SubCell"/>
</dbReference>
<evidence type="ECO:0000313" key="7">
    <source>
        <dbReference type="EMBL" id="GMH26624.1"/>
    </source>
</evidence>
<organism evidence="7 8">
    <name type="scientific">Nepenthes gracilis</name>
    <name type="common">Slender pitcher plant</name>
    <dbReference type="NCBI Taxonomy" id="150966"/>
    <lineage>
        <taxon>Eukaryota</taxon>
        <taxon>Viridiplantae</taxon>
        <taxon>Streptophyta</taxon>
        <taxon>Embryophyta</taxon>
        <taxon>Tracheophyta</taxon>
        <taxon>Spermatophyta</taxon>
        <taxon>Magnoliopsida</taxon>
        <taxon>eudicotyledons</taxon>
        <taxon>Gunneridae</taxon>
        <taxon>Pentapetalae</taxon>
        <taxon>Caryophyllales</taxon>
        <taxon>Nepenthaceae</taxon>
        <taxon>Nepenthes</taxon>
    </lineage>
</organism>
<comment type="subcellular location">
    <subcellularLocation>
        <location evidence="1">Membrane</location>
        <topology evidence="1">Multi-pass membrane protein</topology>
    </subcellularLocation>
</comment>
<accession>A0AAD3Y461</accession>
<comment type="caution">
    <text evidence="7">The sequence shown here is derived from an EMBL/GenBank/DDBJ whole genome shotgun (WGS) entry which is preliminary data.</text>
</comment>
<feature type="transmembrane region" description="Helical" evidence="6">
    <location>
        <begin position="53"/>
        <end position="81"/>
    </location>
</feature>
<evidence type="ECO:0000313" key="8">
    <source>
        <dbReference type="Proteomes" id="UP001279734"/>
    </source>
</evidence>
<keyword evidence="8" id="KW-1185">Reference proteome</keyword>
<evidence type="ECO:0000256" key="4">
    <source>
        <dbReference type="ARBA" id="ARBA00022989"/>
    </source>
</evidence>
<dbReference type="EMBL" id="BSYO01000031">
    <property type="protein sequence ID" value="GMH26624.1"/>
    <property type="molecule type" value="Genomic_DNA"/>
</dbReference>
<dbReference type="Pfam" id="PF03311">
    <property type="entry name" value="Cornichon"/>
    <property type="match status" value="1"/>
</dbReference>
<gene>
    <name evidence="7" type="ORF">Nepgr_028467</name>
</gene>
<sequence length="138" mass="16280">MVDLLAWLMSFFIVIALLVIVIYQLLCLSDLEFDYINPYDSASRINKVIMPEFITHGALCLFFLLTGHWFMSLLCIPYLLYNVKMYMDKQHLVDVTEIFNSLNREKKKRIVKLGYLIIILFLSLFWTIWSALEDDGQI</sequence>
<keyword evidence="4 6" id="KW-1133">Transmembrane helix</keyword>
<evidence type="ECO:0000256" key="1">
    <source>
        <dbReference type="ARBA" id="ARBA00004141"/>
    </source>
</evidence>
<dbReference type="AlphaFoldDB" id="A0AAD3Y461"/>
<keyword evidence="5 6" id="KW-0472">Membrane</keyword>
<dbReference type="SMART" id="SM01398">
    <property type="entry name" value="Cornichon"/>
    <property type="match status" value="1"/>
</dbReference>
<evidence type="ECO:0000256" key="3">
    <source>
        <dbReference type="ARBA" id="ARBA00022692"/>
    </source>
</evidence>
<feature type="transmembrane region" description="Helical" evidence="6">
    <location>
        <begin position="7"/>
        <end position="26"/>
    </location>
</feature>
<evidence type="ECO:0000256" key="5">
    <source>
        <dbReference type="ARBA" id="ARBA00023136"/>
    </source>
</evidence>
<evidence type="ECO:0008006" key="9">
    <source>
        <dbReference type="Google" id="ProtNLM"/>
    </source>
</evidence>
<dbReference type="InterPro" id="IPR003377">
    <property type="entry name" value="Cornichon"/>
</dbReference>
<name>A0AAD3Y461_NEPGR</name>
<protein>
    <recommendedName>
        <fullName evidence="9">Cornichon</fullName>
    </recommendedName>
</protein>
<dbReference type="PANTHER" id="PTHR12290">
    <property type="entry name" value="CORNICHON-RELATED"/>
    <property type="match status" value="1"/>
</dbReference>
<comment type="similarity">
    <text evidence="2">Belongs to the cornichon family.</text>
</comment>
<keyword evidence="3 6" id="KW-0812">Transmembrane</keyword>
<evidence type="ECO:0000256" key="6">
    <source>
        <dbReference type="SAM" id="Phobius"/>
    </source>
</evidence>
<evidence type="ECO:0000256" key="2">
    <source>
        <dbReference type="ARBA" id="ARBA00010095"/>
    </source>
</evidence>
<dbReference type="GO" id="GO:0016192">
    <property type="term" value="P:vesicle-mediated transport"/>
    <property type="evidence" value="ECO:0007669"/>
    <property type="project" value="InterPro"/>
</dbReference>
<proteinExistence type="inferred from homology"/>
<feature type="transmembrane region" description="Helical" evidence="6">
    <location>
        <begin position="113"/>
        <end position="132"/>
    </location>
</feature>
<dbReference type="Proteomes" id="UP001279734">
    <property type="component" value="Unassembled WGS sequence"/>
</dbReference>
<reference evidence="7" key="1">
    <citation type="submission" date="2023-05" db="EMBL/GenBank/DDBJ databases">
        <title>Nepenthes gracilis genome sequencing.</title>
        <authorList>
            <person name="Fukushima K."/>
        </authorList>
    </citation>
    <scope>NUCLEOTIDE SEQUENCE</scope>
    <source>
        <strain evidence="7">SING2019-196</strain>
    </source>
</reference>